<proteinExistence type="inferred from homology"/>
<evidence type="ECO:0000313" key="8">
    <source>
        <dbReference type="Proteomes" id="UP000254519"/>
    </source>
</evidence>
<dbReference type="AlphaFoldDB" id="A0A380BFT2"/>
<dbReference type="Pfam" id="PF00496">
    <property type="entry name" value="SBP_bac_5"/>
    <property type="match status" value="1"/>
</dbReference>
<keyword evidence="8" id="KW-1185">Reference proteome</keyword>
<dbReference type="InterPro" id="IPR039424">
    <property type="entry name" value="SBP_5"/>
</dbReference>
<sequence length="538" mass="60062">MKEKSRLKWLFVMVFALSFVLAACAGGSDSGDKDKTDGDNGEATESTVEGGDLVLAVLSDASSLDPAGSNDVPSSVVQANIYETLVNRDDENNIVEGLAVEWETIDETTYEFKLREGVKFHDGEPFNAEAVKANLERILDKEVASPRYFLFEMIESVEVVDEYTVRITTEYPFAPLYAHLSHNGGGMVSPKSIEADYAAMEEGKDPGTIISENPVGTGYFKFESWNPGNEIKLVRNDDYWGDKVHIDTVTFKVIPESTTRNADLERGFVHVTDPVQPIEVDEINAGDYAKVLQKPSSSLSYIGFNAEKEPFNDPKVRQAISMMVNKEEIIKGVYEGIGIPAVGPLAPSVFGYNEDVKPLDYNVEEAKKLMEEAGYADGFSTTIWTNDSPQRIDMAIILQNSLKELNIDAKVEQMEFGTYLDKTAQGEHDMFVLGWSNPTGDADYGMYALFHSSQKGNPGNRTFYENPEVDKLLDEGRRESDPEKRIEIYNKIQEHLIEDAPMVYIHHQEYLVGVSNKITGFDIDESGIYQLQNVKFVE</sequence>
<keyword evidence="4 5" id="KW-0732">Signal</keyword>
<gene>
    <name evidence="7" type="primary">gsiB_1</name>
    <name evidence="7" type="ORF">NCTC4822_00810</name>
</gene>
<evidence type="ECO:0000256" key="5">
    <source>
        <dbReference type="SAM" id="SignalP"/>
    </source>
</evidence>
<feature type="signal peptide" evidence="5">
    <location>
        <begin position="1"/>
        <end position="25"/>
    </location>
</feature>
<protein>
    <submittedName>
        <fullName evidence="7">Glutathione-binding protein gsiB</fullName>
    </submittedName>
</protein>
<evidence type="ECO:0000256" key="1">
    <source>
        <dbReference type="ARBA" id="ARBA00004193"/>
    </source>
</evidence>
<dbReference type="RefSeq" id="WP_115360256.1">
    <property type="nucleotide sequence ID" value="NZ_CP038012.1"/>
</dbReference>
<accession>A0A380BFT2</accession>
<evidence type="ECO:0000313" key="7">
    <source>
        <dbReference type="EMBL" id="SUI99874.1"/>
    </source>
</evidence>
<name>A0A380BFT2_SPOPA</name>
<dbReference type="Gene3D" id="3.40.190.10">
    <property type="entry name" value="Periplasmic binding protein-like II"/>
    <property type="match status" value="1"/>
</dbReference>
<keyword evidence="3" id="KW-0813">Transport</keyword>
<comment type="subcellular location">
    <subcellularLocation>
        <location evidence="1">Cell membrane</location>
        <topology evidence="1">Lipid-anchor</topology>
    </subcellularLocation>
</comment>
<feature type="domain" description="Solute-binding protein family 5" evidence="6">
    <location>
        <begin position="94"/>
        <end position="456"/>
    </location>
</feature>
<feature type="chain" id="PRO_5039604109" evidence="5">
    <location>
        <begin position="26"/>
        <end position="538"/>
    </location>
</feature>
<dbReference type="InterPro" id="IPR000914">
    <property type="entry name" value="SBP_5_dom"/>
</dbReference>
<comment type="similarity">
    <text evidence="2">Belongs to the bacterial solute-binding protein 5 family.</text>
</comment>
<dbReference type="GO" id="GO:0042597">
    <property type="term" value="C:periplasmic space"/>
    <property type="evidence" value="ECO:0007669"/>
    <property type="project" value="UniProtKB-ARBA"/>
</dbReference>
<dbReference type="GO" id="GO:0015833">
    <property type="term" value="P:peptide transport"/>
    <property type="evidence" value="ECO:0007669"/>
    <property type="project" value="TreeGrafter"/>
</dbReference>
<dbReference type="PROSITE" id="PS01040">
    <property type="entry name" value="SBP_BACTERIAL_5"/>
    <property type="match status" value="1"/>
</dbReference>
<dbReference type="EMBL" id="UGYZ01000002">
    <property type="protein sequence ID" value="SUI99874.1"/>
    <property type="molecule type" value="Genomic_DNA"/>
</dbReference>
<reference evidence="7 8" key="1">
    <citation type="submission" date="2018-06" db="EMBL/GenBank/DDBJ databases">
        <authorList>
            <consortium name="Pathogen Informatics"/>
            <person name="Doyle S."/>
        </authorList>
    </citation>
    <scope>NUCLEOTIDE SEQUENCE [LARGE SCALE GENOMIC DNA]</scope>
    <source>
        <strain evidence="8">ATCC 11859 / DSM 33 / NCIB 8841 / NCTC 4822</strain>
    </source>
</reference>
<dbReference type="PANTHER" id="PTHR30290">
    <property type="entry name" value="PERIPLASMIC BINDING COMPONENT OF ABC TRANSPORTER"/>
    <property type="match status" value="1"/>
</dbReference>
<dbReference type="CDD" id="cd08499">
    <property type="entry name" value="PBP2_Ylib_like"/>
    <property type="match status" value="1"/>
</dbReference>
<evidence type="ECO:0000256" key="3">
    <source>
        <dbReference type="ARBA" id="ARBA00022448"/>
    </source>
</evidence>
<evidence type="ECO:0000256" key="4">
    <source>
        <dbReference type="ARBA" id="ARBA00022729"/>
    </source>
</evidence>
<dbReference type="OrthoDB" id="9796817at2"/>
<organism evidence="7 8">
    <name type="scientific">Sporosarcina pasteurii</name>
    <name type="common">Bacillus pasteurii</name>
    <dbReference type="NCBI Taxonomy" id="1474"/>
    <lineage>
        <taxon>Bacteria</taxon>
        <taxon>Bacillati</taxon>
        <taxon>Bacillota</taxon>
        <taxon>Bacilli</taxon>
        <taxon>Bacillales</taxon>
        <taxon>Caryophanaceae</taxon>
        <taxon>Sporosarcina</taxon>
    </lineage>
</organism>
<evidence type="ECO:0000256" key="2">
    <source>
        <dbReference type="ARBA" id="ARBA00005695"/>
    </source>
</evidence>
<dbReference type="Proteomes" id="UP000254519">
    <property type="component" value="Unassembled WGS sequence"/>
</dbReference>
<dbReference type="SUPFAM" id="SSF53850">
    <property type="entry name" value="Periplasmic binding protein-like II"/>
    <property type="match status" value="1"/>
</dbReference>
<evidence type="ECO:0000259" key="6">
    <source>
        <dbReference type="Pfam" id="PF00496"/>
    </source>
</evidence>
<dbReference type="PIRSF" id="PIRSF002741">
    <property type="entry name" value="MppA"/>
    <property type="match status" value="1"/>
</dbReference>
<dbReference type="PROSITE" id="PS51257">
    <property type="entry name" value="PROKAR_LIPOPROTEIN"/>
    <property type="match status" value="1"/>
</dbReference>
<dbReference type="Gene3D" id="3.90.76.10">
    <property type="entry name" value="Dipeptide-binding Protein, Domain 1"/>
    <property type="match status" value="1"/>
</dbReference>
<dbReference type="Gene3D" id="3.10.105.10">
    <property type="entry name" value="Dipeptide-binding Protein, Domain 3"/>
    <property type="match status" value="1"/>
</dbReference>
<dbReference type="PANTHER" id="PTHR30290:SF9">
    <property type="entry name" value="OLIGOPEPTIDE-BINDING PROTEIN APPA"/>
    <property type="match status" value="1"/>
</dbReference>
<dbReference type="InterPro" id="IPR030678">
    <property type="entry name" value="Peptide/Ni-bd"/>
</dbReference>
<dbReference type="GO" id="GO:1904680">
    <property type="term" value="F:peptide transmembrane transporter activity"/>
    <property type="evidence" value="ECO:0007669"/>
    <property type="project" value="TreeGrafter"/>
</dbReference>
<dbReference type="InterPro" id="IPR023765">
    <property type="entry name" value="SBP_5_CS"/>
</dbReference>
<dbReference type="GO" id="GO:0043190">
    <property type="term" value="C:ATP-binding cassette (ABC) transporter complex"/>
    <property type="evidence" value="ECO:0007669"/>
    <property type="project" value="InterPro"/>
</dbReference>